<evidence type="ECO:0000256" key="6">
    <source>
        <dbReference type="ARBA" id="ARBA00022917"/>
    </source>
</evidence>
<keyword evidence="3 9" id="KW-0436">Ligase</keyword>
<dbReference type="EC" id="6.1.1.2" evidence="2 8"/>
<keyword evidence="7 9" id="KW-0030">Aminoacyl-tRNA synthetase</keyword>
<gene>
    <name evidence="10" type="ORF">SAMN05444368_0154</name>
</gene>
<evidence type="ECO:0000256" key="9">
    <source>
        <dbReference type="RuleBase" id="RU363036"/>
    </source>
</evidence>
<name>A0ABY1JAM8_9BACT</name>
<dbReference type="PANTHER" id="PTHR43766">
    <property type="entry name" value="TRYPTOPHAN--TRNA LIGASE, MITOCHONDRIAL"/>
    <property type="match status" value="1"/>
</dbReference>
<dbReference type="CDD" id="cd00806">
    <property type="entry name" value="TrpRS_core"/>
    <property type="match status" value="1"/>
</dbReference>
<dbReference type="InterPro" id="IPR002305">
    <property type="entry name" value="aa-tRNA-synth_Ic"/>
</dbReference>
<dbReference type="SUPFAM" id="SSF52374">
    <property type="entry name" value="Nucleotidylyl transferase"/>
    <property type="match status" value="1"/>
</dbReference>
<comment type="similarity">
    <text evidence="1 9">Belongs to the class-I aminoacyl-tRNA synthetase family.</text>
</comment>
<accession>A0ABY1JAM8</accession>
<keyword evidence="4 9" id="KW-0547">Nucleotide-binding</keyword>
<dbReference type="InterPro" id="IPR014729">
    <property type="entry name" value="Rossmann-like_a/b/a_fold"/>
</dbReference>
<evidence type="ECO:0000256" key="4">
    <source>
        <dbReference type="ARBA" id="ARBA00022741"/>
    </source>
</evidence>
<dbReference type="EMBL" id="FSQZ01000001">
    <property type="protein sequence ID" value="SIN62410.1"/>
    <property type="molecule type" value="Genomic_DNA"/>
</dbReference>
<evidence type="ECO:0000256" key="7">
    <source>
        <dbReference type="ARBA" id="ARBA00023146"/>
    </source>
</evidence>
<evidence type="ECO:0000313" key="11">
    <source>
        <dbReference type="Proteomes" id="UP000185093"/>
    </source>
</evidence>
<keyword evidence="11" id="KW-1185">Reference proteome</keyword>
<dbReference type="Pfam" id="PF00579">
    <property type="entry name" value="tRNA-synt_1b"/>
    <property type="match status" value="1"/>
</dbReference>
<reference evidence="10 11" key="1">
    <citation type="submission" date="2016-11" db="EMBL/GenBank/DDBJ databases">
        <authorList>
            <person name="Varghese N."/>
            <person name="Submissions S."/>
        </authorList>
    </citation>
    <scope>NUCLEOTIDE SEQUENCE [LARGE SCALE GENOMIC DNA]</scope>
    <source>
        <strain evidence="10 11">DSM 20664</strain>
    </source>
</reference>
<evidence type="ECO:0000313" key="10">
    <source>
        <dbReference type="EMBL" id="SIN62410.1"/>
    </source>
</evidence>
<sequence length="331" mass="37814">MMKECVFSGMRPTGRLHLGHLAGALSNWLKLQEEFECYYCIVDWHALMSEYMNSSAIKGYCKEILLDWLAVGLDPNKAVIFQQSHVCGHAELHLALSMIAPLGRLERNPIYKEQLENMADKDLQTYGFLGYPVLMAADILLYKATKVPVGEDQSIHLEIAKELARRFNSVFREVFPEPEILLTPTPRVPGIDGRKMSKSYNNALFISEDLNDMWDKVRTMMTDPARMKRTDPGEPEKCPVWELHKVFTLDEDKRAELAHGCRTAGIGCIDCKKVLMDWIKVKLEPIQERRRYFETHGLEMMDILREGAKKASEVASKTMDEVKSAVGFILL</sequence>
<keyword evidence="5 9" id="KW-0067">ATP-binding</keyword>
<dbReference type="PROSITE" id="PS00178">
    <property type="entry name" value="AA_TRNA_LIGASE_I"/>
    <property type="match status" value="1"/>
</dbReference>
<evidence type="ECO:0000256" key="5">
    <source>
        <dbReference type="ARBA" id="ARBA00022840"/>
    </source>
</evidence>
<dbReference type="NCBIfam" id="TIGR00233">
    <property type="entry name" value="trpS"/>
    <property type="match status" value="1"/>
</dbReference>
<dbReference type="InterPro" id="IPR050203">
    <property type="entry name" value="Trp-tRNA_synthetase"/>
</dbReference>
<protein>
    <recommendedName>
        <fullName evidence="2 8">Tryptophan--tRNA ligase</fullName>
        <ecNumber evidence="2 8">6.1.1.2</ecNumber>
    </recommendedName>
</protein>
<comment type="caution">
    <text evidence="10">The sequence shown here is derived from an EMBL/GenBank/DDBJ whole genome shotgun (WGS) entry which is preliminary data.</text>
</comment>
<proteinExistence type="inferred from homology"/>
<dbReference type="PRINTS" id="PR01039">
    <property type="entry name" value="TRNASYNTHTRP"/>
</dbReference>
<dbReference type="InterPro" id="IPR002306">
    <property type="entry name" value="Trp-tRNA-ligase"/>
</dbReference>
<dbReference type="Gene3D" id="3.40.50.620">
    <property type="entry name" value="HUPs"/>
    <property type="match status" value="1"/>
</dbReference>
<dbReference type="Gene3D" id="1.10.240.10">
    <property type="entry name" value="Tyrosyl-Transfer RNA Synthetase"/>
    <property type="match status" value="1"/>
</dbReference>
<dbReference type="PANTHER" id="PTHR43766:SF1">
    <property type="entry name" value="TRYPTOPHAN--TRNA LIGASE, MITOCHONDRIAL"/>
    <property type="match status" value="1"/>
</dbReference>
<keyword evidence="6 9" id="KW-0648">Protein biosynthesis</keyword>
<evidence type="ECO:0000256" key="2">
    <source>
        <dbReference type="ARBA" id="ARBA00013161"/>
    </source>
</evidence>
<evidence type="ECO:0000256" key="1">
    <source>
        <dbReference type="ARBA" id="ARBA00005594"/>
    </source>
</evidence>
<evidence type="ECO:0000256" key="3">
    <source>
        <dbReference type="ARBA" id="ARBA00022598"/>
    </source>
</evidence>
<organism evidence="10 11">
    <name type="scientific">Acetomicrobium flavidum</name>
    <dbReference type="NCBI Taxonomy" id="49896"/>
    <lineage>
        <taxon>Bacteria</taxon>
        <taxon>Thermotogati</taxon>
        <taxon>Synergistota</taxon>
        <taxon>Synergistia</taxon>
        <taxon>Synergistales</taxon>
        <taxon>Acetomicrobiaceae</taxon>
        <taxon>Acetomicrobium</taxon>
    </lineage>
</organism>
<dbReference type="InterPro" id="IPR001412">
    <property type="entry name" value="aa-tRNA-synth_I_CS"/>
</dbReference>
<dbReference type="Proteomes" id="UP000185093">
    <property type="component" value="Unassembled WGS sequence"/>
</dbReference>
<evidence type="ECO:0000256" key="8">
    <source>
        <dbReference type="NCBIfam" id="TIGR00233"/>
    </source>
</evidence>